<reference evidence="2 3" key="1">
    <citation type="submission" date="2020-04" db="EMBL/GenBank/DDBJ databases">
        <authorList>
            <person name="Yin C."/>
        </authorList>
    </citation>
    <scope>NUCLEOTIDE SEQUENCE [LARGE SCALE GENOMIC DNA]</scope>
    <source>
        <strain evidence="2 3">Ae27</strain>
    </source>
</reference>
<protein>
    <submittedName>
        <fullName evidence="2">Alpha/beta hydrolase</fullName>
    </submittedName>
</protein>
<dbReference type="InterPro" id="IPR029058">
    <property type="entry name" value="AB_hydrolase_fold"/>
</dbReference>
<feature type="domain" description="AB hydrolase-1" evidence="1">
    <location>
        <begin position="75"/>
        <end position="244"/>
    </location>
</feature>
<keyword evidence="3" id="KW-1185">Reference proteome</keyword>
<dbReference type="AlphaFoldDB" id="A0A847RPA2"/>
<dbReference type="Gene3D" id="3.40.50.1820">
    <property type="entry name" value="alpha/beta hydrolase"/>
    <property type="match status" value="1"/>
</dbReference>
<accession>A0A847RPA2</accession>
<proteinExistence type="predicted"/>
<dbReference type="GO" id="GO:0016787">
    <property type="term" value="F:hydrolase activity"/>
    <property type="evidence" value="ECO:0007669"/>
    <property type="project" value="UniProtKB-KW"/>
</dbReference>
<dbReference type="EMBL" id="JABAIA010000001">
    <property type="protein sequence ID" value="NLR62678.1"/>
    <property type="molecule type" value="Genomic_DNA"/>
</dbReference>
<keyword evidence="2" id="KW-0378">Hydrolase</keyword>
<name>A0A847RPA2_9BACT</name>
<dbReference type="SUPFAM" id="SSF53474">
    <property type="entry name" value="alpha/beta-Hydrolases"/>
    <property type="match status" value="1"/>
</dbReference>
<evidence type="ECO:0000313" key="3">
    <source>
        <dbReference type="Proteomes" id="UP000570474"/>
    </source>
</evidence>
<dbReference type="RefSeq" id="WP_168868733.1">
    <property type="nucleotide sequence ID" value="NZ_JABAIA010000001.1"/>
</dbReference>
<dbReference type="InterPro" id="IPR000073">
    <property type="entry name" value="AB_hydrolase_1"/>
</dbReference>
<sequence>MSIGQEVKNFMSQRVKVIFYVLLICCSLRGFSQPSAATAKDEQKTIYLFSGLGADSSLFRNLELPGYHKVYINWVPSSPDETITEYAARIKDQITVENPYIIGVSFGGIVAVEVSKLVNTKKMVLISSARTKDELSKFQFFFMRLGLYRLVPRFLLKRMNFLTYSYFGARTKMDKDALKELLQGTDIYFFRWALKSISHWENKQPPEHTIQVHGTADRVIASRLVHPDYRIKGGGHLMVFNRADTISKIIMHYFRE</sequence>
<gene>
    <name evidence="2" type="ORF">HGH92_00045</name>
</gene>
<comment type="caution">
    <text evidence="2">The sequence shown here is derived from an EMBL/GenBank/DDBJ whole genome shotgun (WGS) entry which is preliminary data.</text>
</comment>
<evidence type="ECO:0000259" key="1">
    <source>
        <dbReference type="Pfam" id="PF12697"/>
    </source>
</evidence>
<dbReference type="Pfam" id="PF12697">
    <property type="entry name" value="Abhydrolase_6"/>
    <property type="match status" value="1"/>
</dbReference>
<dbReference type="Proteomes" id="UP000570474">
    <property type="component" value="Unassembled WGS sequence"/>
</dbReference>
<organism evidence="2 3">
    <name type="scientific">Chitinophaga varians</name>
    <dbReference type="NCBI Taxonomy" id="2202339"/>
    <lineage>
        <taxon>Bacteria</taxon>
        <taxon>Pseudomonadati</taxon>
        <taxon>Bacteroidota</taxon>
        <taxon>Chitinophagia</taxon>
        <taxon>Chitinophagales</taxon>
        <taxon>Chitinophagaceae</taxon>
        <taxon>Chitinophaga</taxon>
    </lineage>
</organism>
<evidence type="ECO:0000313" key="2">
    <source>
        <dbReference type="EMBL" id="NLR62678.1"/>
    </source>
</evidence>